<feature type="region of interest" description="Disordered" evidence="1">
    <location>
        <begin position="1302"/>
        <end position="1321"/>
    </location>
</feature>
<feature type="compositionally biased region" description="Basic and acidic residues" evidence="1">
    <location>
        <begin position="959"/>
        <end position="976"/>
    </location>
</feature>
<evidence type="ECO:0000313" key="3">
    <source>
        <dbReference type="Proteomes" id="UP001071777"/>
    </source>
</evidence>
<accession>A0ABQ8PA70</accession>
<keyword evidence="3" id="KW-1185">Reference proteome</keyword>
<dbReference type="EMBL" id="JAPCXB010000035">
    <property type="protein sequence ID" value="KAJ1613385.1"/>
    <property type="molecule type" value="Genomic_DNA"/>
</dbReference>
<comment type="caution">
    <text evidence="2">The sequence shown here is derived from an EMBL/GenBank/DDBJ whole genome shotgun (WGS) entry which is preliminary data.</text>
</comment>
<evidence type="ECO:0000256" key="1">
    <source>
        <dbReference type="SAM" id="MobiDB-lite"/>
    </source>
</evidence>
<protein>
    <submittedName>
        <fullName evidence="2">GCN1 domain-containing protein</fullName>
    </submittedName>
</protein>
<sequence>MEPEAESVRCENVLDSNEGARRVPDLDVFSGGREDEVLKLAEAEMEILRRQAGLVQNKFYRNIWNKFVSEFGVWLRRNDEPVFLESFLSLSSRTATLEAGFWLLGGFLSIGSPELQESSRGRILEILKLVHLSHSQSVHCLKKREYRFVVSLYSKFFQEYSPDTWREWILAELSAITGSQGLTSPQRLILDIALHYVENIHSDEGLTSELVLGVANGLPSIFASDVDSCFRMSLESIARALPSCGKELSPLVNALLRQLKRYSSKPCSQAISVSIGGILSSGNKSDQGCEDVHIIQSSLDICFQLIPSHFELEEWLEETALTILSSKTTDQVKVSLLLVVASIHECLARRRLEGVSVSFDITPRTQDLLLSLVDIKLPMVSSQSSDHLKALAVHICSLSYVLLNGSRSHPFSGKFLDRIQSLIGDQSISDACRLLVVSSFAHSILLLKKLGVTSSFDKSKVSQIIISSGHVSGLFGSALSKTANLKRLSIIVLGQLVSIQDVFGEADIFKSLDVVQSLQSSSQLLPRLGALVEGSYSLAPCSTNVAEASILMVLMEVMFSPSSASNFSIEFQRSQDGGSMDLRACLQTMASPNKIQSANYLIGFLIQMGRVMSFMPDNGDLSVSLAQYSAVNMEAFQASLMLPGLKRPIVSCAGGGGSLQEASHLPVSWAGLRELGSFFGNESFCRSLILAFATILGSFNSLIRREEEQGGRSDEASSELLLRKIDLFKVWVFLGRLEMLSKDGPSKIGCQYYAIFLLCSYHPLLYSGCSPLGDREERPGGRHSAAVHGDVIRDLVKVWHGSEETRRAVNEALLEVYLDLVYLPVDEATGFRVAGMNLLNILKLTKDSGFTLCLVERLKLQVKNSLEFLNSLPREFGDFVVSDPSQPFEFNLHLAGPQSPDQGFIQDMEGSISARLKSFTGDEAKYGDFSEVYSSIASASSWLGKSLSSLDADSSLARTGERDSGEKPAPKGRDSEPEPGSKCPGSGKTAGPTKPATASSPNPATTATSAFALAKLRKSQADSKAKAGKPTKAPTPHACNANAKGHANSHTGGSLSTCSGGAGVNSSACGSNLTKEEIWRQRLGEQGNLRRAAERIVSRIRIGVEEMLGVLVSCVSGADGRSEEVGRMDLEMSEVLYLVCSRMLEFKPLRHYGLCILERLVLESNRLGRVMVDYLSRQDEEGRDACLQEMFDLKLQWGLDLGVYNFKSAVHQLRGEETGLGQTGPDIWPVDSVFVRVHEAWWVKGFDHAVGEHVVSVCIGSGGFGGAGPVFASLEDVGFGAEALVHCGGGLDFFDADFCESKDQADSPGVSEEGTGRLQDGDQLLRFDESERCKGGPGV</sequence>
<reference evidence="2" key="1">
    <citation type="submission" date="2022-10" db="EMBL/GenBank/DDBJ databases">
        <title>Adaptive evolution leads to modifications in subtelomeric GC content in a zoonotic Cryptosporidium species.</title>
        <authorList>
            <person name="Li J."/>
            <person name="Feng Y."/>
            <person name="Xiao L."/>
        </authorList>
    </citation>
    <scope>NUCLEOTIDE SEQUENCE</scope>
    <source>
        <strain evidence="2">25894</strain>
    </source>
</reference>
<proteinExistence type="predicted"/>
<gene>
    <name evidence="2" type="ORF">OJ252_976</name>
</gene>
<evidence type="ECO:0000313" key="2">
    <source>
        <dbReference type="EMBL" id="KAJ1613385.1"/>
    </source>
</evidence>
<feature type="compositionally biased region" description="Low complexity" evidence="1">
    <location>
        <begin position="1028"/>
        <end position="1038"/>
    </location>
</feature>
<dbReference type="Proteomes" id="UP001071777">
    <property type="component" value="Unassembled WGS sequence"/>
</dbReference>
<feature type="compositionally biased region" description="Low complexity" evidence="1">
    <location>
        <begin position="992"/>
        <end position="1005"/>
    </location>
</feature>
<feature type="region of interest" description="Disordered" evidence="1">
    <location>
        <begin position="954"/>
        <end position="1005"/>
    </location>
</feature>
<name>A0ABQ8PA70_9CRYT</name>
<organism evidence="2 3">
    <name type="scientific">Cryptosporidium canis</name>
    <dbReference type="NCBI Taxonomy" id="195482"/>
    <lineage>
        <taxon>Eukaryota</taxon>
        <taxon>Sar</taxon>
        <taxon>Alveolata</taxon>
        <taxon>Apicomplexa</taxon>
        <taxon>Conoidasida</taxon>
        <taxon>Coccidia</taxon>
        <taxon>Eucoccidiorida</taxon>
        <taxon>Eimeriorina</taxon>
        <taxon>Cryptosporidiidae</taxon>
        <taxon>Cryptosporidium</taxon>
    </lineage>
</organism>
<feature type="region of interest" description="Disordered" evidence="1">
    <location>
        <begin position="1017"/>
        <end position="1053"/>
    </location>
</feature>